<evidence type="ECO:0000259" key="8">
    <source>
        <dbReference type="Pfam" id="PF06808"/>
    </source>
</evidence>
<evidence type="ECO:0000256" key="5">
    <source>
        <dbReference type="ARBA" id="ARBA00022989"/>
    </source>
</evidence>
<feature type="transmembrane region" description="Helical" evidence="7">
    <location>
        <begin position="420"/>
        <end position="444"/>
    </location>
</feature>
<dbReference type="Pfam" id="PF06808">
    <property type="entry name" value="DctM"/>
    <property type="match status" value="1"/>
</dbReference>
<feature type="domain" description="TRAP C4-dicarboxylate transport system permease DctM subunit" evidence="8">
    <location>
        <begin position="11"/>
        <end position="438"/>
    </location>
</feature>
<evidence type="ECO:0000256" key="2">
    <source>
        <dbReference type="ARBA" id="ARBA00022475"/>
    </source>
</evidence>
<feature type="transmembrane region" description="Helical" evidence="7">
    <location>
        <begin position="58"/>
        <end position="77"/>
    </location>
</feature>
<evidence type="ECO:0000256" key="3">
    <source>
        <dbReference type="ARBA" id="ARBA00022519"/>
    </source>
</evidence>
<evidence type="ECO:0000256" key="1">
    <source>
        <dbReference type="ARBA" id="ARBA00004429"/>
    </source>
</evidence>
<proteinExistence type="inferred from homology"/>
<comment type="similarity">
    <text evidence="7">Belongs to the TRAP transporter large permease family.</text>
</comment>
<dbReference type="PIRSF" id="PIRSF006066">
    <property type="entry name" value="HI0050"/>
    <property type="match status" value="1"/>
</dbReference>
<dbReference type="PANTHER" id="PTHR33362">
    <property type="entry name" value="SIALIC ACID TRAP TRANSPORTER PERMEASE PROTEIN SIAT-RELATED"/>
    <property type="match status" value="1"/>
</dbReference>
<name>A0ABQ1I7M9_9PROT</name>
<keyword evidence="2" id="KW-1003">Cell membrane</keyword>
<dbReference type="InterPro" id="IPR010656">
    <property type="entry name" value="DctM"/>
</dbReference>
<feature type="transmembrane region" description="Helical" evidence="7">
    <location>
        <begin position="142"/>
        <end position="166"/>
    </location>
</feature>
<feature type="transmembrane region" description="Helical" evidence="7">
    <location>
        <begin position="232"/>
        <end position="254"/>
    </location>
</feature>
<keyword evidence="7" id="KW-0813">Transport</keyword>
<keyword evidence="3 7" id="KW-0997">Cell inner membrane</keyword>
<feature type="transmembrane region" description="Helical" evidence="7">
    <location>
        <begin position="178"/>
        <end position="200"/>
    </location>
</feature>
<evidence type="ECO:0000256" key="7">
    <source>
        <dbReference type="RuleBase" id="RU369079"/>
    </source>
</evidence>
<comment type="subcellular location">
    <subcellularLocation>
        <location evidence="1 7">Cell inner membrane</location>
        <topology evidence="1 7">Multi-pass membrane protein</topology>
    </subcellularLocation>
</comment>
<comment type="function">
    <text evidence="7">Part of the tripartite ATP-independent periplasmic (TRAP) transport system.</text>
</comment>
<keyword evidence="5 7" id="KW-1133">Transmembrane helix</keyword>
<dbReference type="EMBL" id="BMDZ01000002">
    <property type="protein sequence ID" value="GGB24922.1"/>
    <property type="molecule type" value="Genomic_DNA"/>
</dbReference>
<keyword evidence="4 7" id="KW-0812">Transmembrane</keyword>
<comment type="subunit">
    <text evidence="7">The complex comprises the extracytoplasmic solute receptor protein and the two transmembrane proteins.</text>
</comment>
<dbReference type="InterPro" id="IPR004681">
    <property type="entry name" value="TRAP_DctM"/>
</dbReference>
<evidence type="ECO:0000313" key="10">
    <source>
        <dbReference type="Proteomes" id="UP000603352"/>
    </source>
</evidence>
<dbReference type="RefSeq" id="WP_188574161.1">
    <property type="nucleotide sequence ID" value="NZ_BMDZ01000002.1"/>
</dbReference>
<feature type="transmembrane region" description="Helical" evidence="7">
    <location>
        <begin position="6"/>
        <end position="37"/>
    </location>
</feature>
<dbReference type="PANTHER" id="PTHR33362:SF5">
    <property type="entry name" value="C4-DICARBOXYLATE TRAP TRANSPORTER LARGE PERMEASE PROTEIN DCTM"/>
    <property type="match status" value="1"/>
</dbReference>
<keyword evidence="10" id="KW-1185">Reference proteome</keyword>
<comment type="caution">
    <text evidence="9">The sequence shown here is derived from an EMBL/GenBank/DDBJ whole genome shotgun (WGS) entry which is preliminary data.</text>
</comment>
<evidence type="ECO:0000256" key="6">
    <source>
        <dbReference type="ARBA" id="ARBA00023136"/>
    </source>
</evidence>
<feature type="transmembrane region" description="Helical" evidence="7">
    <location>
        <begin position="109"/>
        <end position="130"/>
    </location>
</feature>
<feature type="transmembrane region" description="Helical" evidence="7">
    <location>
        <begin position="290"/>
        <end position="312"/>
    </location>
</feature>
<feature type="transmembrane region" description="Helical" evidence="7">
    <location>
        <begin position="332"/>
        <end position="362"/>
    </location>
</feature>
<evidence type="ECO:0000313" key="9">
    <source>
        <dbReference type="EMBL" id="GGB24922.1"/>
    </source>
</evidence>
<keyword evidence="6 7" id="KW-0472">Membrane</keyword>
<dbReference type="Proteomes" id="UP000603352">
    <property type="component" value="Unassembled WGS sequence"/>
</dbReference>
<dbReference type="NCBIfam" id="TIGR00786">
    <property type="entry name" value="dctM"/>
    <property type="match status" value="1"/>
</dbReference>
<sequence length="445" mass="45890">MTGLEIGLLSVVALLLLIWAGMHVSVALGLVSLLAIWEVRGRWSVAASAIAQAALDSIDSYVFGVVPLFVLMGYLVGVSDLGRDAFRLADRVVGRLRGGLGVATVGANAAFAAVTGISIASAAVFTKVAVPEMIRLGYMPRFAVGVVAGSSVLGMLIPPSLLLILYAVVAEQSVGDMFLAGIGPGLLMALVFGIYIVLMAHLRPDSVQPRAAAEAVRLAAAADQRHGRRGNVFAEGAPLFGLILLVLGGIYGGLFTPTEAGAVGAAGALLVAVGRRRLDLRGFWKVLVDTGHVTASISLLIIAASLYSRMLALTGVPDAMGALFADAGLGPAGFLVIYVLIAVLLGTILDSSSILLILVPLAMPVVDGFGMNMVWFGVITVIAVEVGLLTPPLGLSVFVIRSSLDDPNITLGDVFRGALPFAGLMLLVLAIIALVPAIAIAPVMW</sequence>
<reference evidence="10" key="1">
    <citation type="journal article" date="2019" name="Int. J. Syst. Evol. Microbiol.">
        <title>The Global Catalogue of Microorganisms (GCM) 10K type strain sequencing project: providing services to taxonomists for standard genome sequencing and annotation.</title>
        <authorList>
            <consortium name="The Broad Institute Genomics Platform"/>
            <consortium name="The Broad Institute Genome Sequencing Center for Infectious Disease"/>
            <person name="Wu L."/>
            <person name="Ma J."/>
        </authorList>
    </citation>
    <scope>NUCLEOTIDE SEQUENCE [LARGE SCALE GENOMIC DNA]</scope>
    <source>
        <strain evidence="10">CGMCC 1.10188</strain>
    </source>
</reference>
<protein>
    <recommendedName>
        <fullName evidence="7">TRAP transporter large permease protein</fullName>
    </recommendedName>
</protein>
<accession>A0ABQ1I7M9</accession>
<gene>
    <name evidence="9" type="ORF">GCM10011505_02690</name>
</gene>
<organism evidence="9 10">
    <name type="scientific">Tistrella bauzanensis</name>
    <dbReference type="NCBI Taxonomy" id="657419"/>
    <lineage>
        <taxon>Bacteria</taxon>
        <taxon>Pseudomonadati</taxon>
        <taxon>Pseudomonadota</taxon>
        <taxon>Alphaproteobacteria</taxon>
        <taxon>Geminicoccales</taxon>
        <taxon>Geminicoccaceae</taxon>
        <taxon>Tistrella</taxon>
    </lineage>
</organism>
<feature type="transmembrane region" description="Helical" evidence="7">
    <location>
        <begin position="374"/>
        <end position="400"/>
    </location>
</feature>
<evidence type="ECO:0000256" key="4">
    <source>
        <dbReference type="ARBA" id="ARBA00022692"/>
    </source>
</evidence>
<feature type="transmembrane region" description="Helical" evidence="7">
    <location>
        <begin position="260"/>
        <end position="278"/>
    </location>
</feature>